<name>G0J0K0_CYCMS</name>
<keyword evidence="2" id="KW-0560">Oxidoreductase</keyword>
<proteinExistence type="inferred from homology"/>
<dbReference type="GO" id="GO:0006631">
    <property type="term" value="P:fatty acid metabolic process"/>
    <property type="evidence" value="ECO:0007669"/>
    <property type="project" value="InterPro"/>
</dbReference>
<organism evidence="7 8">
    <name type="scientific">Cyclobacterium marinum (strain ATCC 25205 / DSM 745 / LMG 13164 / NCIMB 1802)</name>
    <name type="common">Flectobacillus marinus</name>
    <dbReference type="NCBI Taxonomy" id="880070"/>
    <lineage>
        <taxon>Bacteria</taxon>
        <taxon>Pseudomonadati</taxon>
        <taxon>Bacteroidota</taxon>
        <taxon>Cytophagia</taxon>
        <taxon>Cytophagales</taxon>
        <taxon>Cyclobacteriaceae</taxon>
        <taxon>Cyclobacterium</taxon>
    </lineage>
</organism>
<dbReference type="KEGG" id="cmr:Cycma_0132"/>
<dbReference type="InterPro" id="IPR022694">
    <property type="entry name" value="3-OHacyl-CoA_DH"/>
</dbReference>
<reference evidence="8" key="1">
    <citation type="submission" date="2011-07" db="EMBL/GenBank/DDBJ databases">
        <title>The complete genome of Cyclobacterium marinum DSM 745.</title>
        <authorList>
            <person name="Lucas S."/>
            <person name="Han J."/>
            <person name="Lapidus A."/>
            <person name="Bruce D."/>
            <person name="Goodwin L."/>
            <person name="Pitluck S."/>
            <person name="Peters L."/>
            <person name="Kyrpides N."/>
            <person name="Mavromatis K."/>
            <person name="Ivanova N."/>
            <person name="Ovchinnikova G."/>
            <person name="Chertkov O."/>
            <person name="Detter J.C."/>
            <person name="Tapia R."/>
            <person name="Han C."/>
            <person name="Land M."/>
            <person name="Hauser L."/>
            <person name="Markowitz V."/>
            <person name="Cheng J.-F."/>
            <person name="Hugenholtz P."/>
            <person name="Woyke T."/>
            <person name="Wu D."/>
            <person name="Tindall B."/>
            <person name="Schuetze A."/>
            <person name="Brambilla E."/>
            <person name="Klenk H.-P."/>
            <person name="Eisen J.A."/>
        </authorList>
    </citation>
    <scope>NUCLEOTIDE SEQUENCE [LARGE SCALE GENOMIC DNA]</scope>
    <source>
        <strain evidence="8">ATCC 25205 / DSM 745 / LMG 13164 / NCIMB 1802</strain>
    </source>
</reference>
<protein>
    <submittedName>
        <fullName evidence="7">3-hydroxyacyl-CoA dehydrogenase NAD-binding protein</fullName>
    </submittedName>
</protein>
<dbReference type="InterPro" id="IPR036291">
    <property type="entry name" value="NAD(P)-bd_dom_sf"/>
</dbReference>
<dbReference type="PIRSF" id="PIRSF000105">
    <property type="entry name" value="HCDH"/>
    <property type="match status" value="1"/>
</dbReference>
<keyword evidence="4" id="KW-0472">Membrane</keyword>
<feature type="domain" description="3-hydroxyacyl-CoA dehydrogenase NAD binding" evidence="6">
    <location>
        <begin position="12"/>
        <end position="188"/>
    </location>
</feature>
<dbReference type="PANTHER" id="PTHR48075:SF5">
    <property type="entry name" value="3-HYDROXYBUTYRYL-COA DEHYDROGENASE"/>
    <property type="match status" value="1"/>
</dbReference>
<dbReference type="Gene3D" id="1.10.1040.10">
    <property type="entry name" value="N-(1-d-carboxylethyl)-l-norvaline Dehydrogenase, domain 2"/>
    <property type="match status" value="1"/>
</dbReference>
<dbReference type="eggNOG" id="COG1250">
    <property type="taxonomic scope" value="Bacteria"/>
</dbReference>
<dbReference type="InterPro" id="IPR006176">
    <property type="entry name" value="3-OHacyl-CoA_DH_NAD-bd"/>
</dbReference>
<feature type="transmembrane region" description="Helical" evidence="4">
    <location>
        <begin position="12"/>
        <end position="30"/>
    </location>
</feature>
<feature type="domain" description="3-hydroxyacyl-CoA dehydrogenase C-terminal" evidence="5">
    <location>
        <begin position="192"/>
        <end position="290"/>
    </location>
</feature>
<dbReference type="STRING" id="880070.Cycma_0132"/>
<evidence type="ECO:0000256" key="4">
    <source>
        <dbReference type="SAM" id="Phobius"/>
    </source>
</evidence>
<feature type="site" description="Important for catalytic activity" evidence="3">
    <location>
        <position position="145"/>
    </location>
</feature>
<dbReference type="SUPFAM" id="SSF48179">
    <property type="entry name" value="6-phosphogluconate dehydrogenase C-terminal domain-like"/>
    <property type="match status" value="1"/>
</dbReference>
<dbReference type="SUPFAM" id="SSF51735">
    <property type="entry name" value="NAD(P)-binding Rossmann-fold domains"/>
    <property type="match status" value="1"/>
</dbReference>
<dbReference type="InterPro" id="IPR008927">
    <property type="entry name" value="6-PGluconate_DH-like_C_sf"/>
</dbReference>
<dbReference type="HOGENOM" id="CLU_009834_0_0_10"/>
<dbReference type="Proteomes" id="UP000001635">
    <property type="component" value="Chromosome"/>
</dbReference>
<dbReference type="AlphaFoldDB" id="G0J0K0"/>
<dbReference type="InterPro" id="IPR006180">
    <property type="entry name" value="3-OHacyl-CoA_DH_CS"/>
</dbReference>
<dbReference type="InterPro" id="IPR013328">
    <property type="entry name" value="6PGD_dom2"/>
</dbReference>
<comment type="similarity">
    <text evidence="1">Belongs to the 3-hydroxyacyl-CoA dehydrogenase family.</text>
</comment>
<dbReference type="InterPro" id="IPR006108">
    <property type="entry name" value="3HC_DH_C"/>
</dbReference>
<evidence type="ECO:0000313" key="7">
    <source>
        <dbReference type="EMBL" id="AEL23916.1"/>
    </source>
</evidence>
<evidence type="ECO:0000259" key="5">
    <source>
        <dbReference type="Pfam" id="PF00725"/>
    </source>
</evidence>
<evidence type="ECO:0000256" key="1">
    <source>
        <dbReference type="ARBA" id="ARBA00009463"/>
    </source>
</evidence>
<dbReference type="Pfam" id="PF00725">
    <property type="entry name" value="3HCDH"/>
    <property type="match status" value="1"/>
</dbReference>
<keyword evidence="8" id="KW-1185">Reference proteome</keyword>
<dbReference type="PANTHER" id="PTHR48075">
    <property type="entry name" value="3-HYDROXYACYL-COA DEHYDROGENASE FAMILY PROTEIN"/>
    <property type="match status" value="1"/>
</dbReference>
<evidence type="ECO:0000259" key="6">
    <source>
        <dbReference type="Pfam" id="PF02737"/>
    </source>
</evidence>
<gene>
    <name evidence="7" type="ordered locus">Cycma_0132</name>
</gene>
<dbReference type="GO" id="GO:0016616">
    <property type="term" value="F:oxidoreductase activity, acting on the CH-OH group of donors, NAD or NADP as acceptor"/>
    <property type="evidence" value="ECO:0007669"/>
    <property type="project" value="InterPro"/>
</dbReference>
<evidence type="ECO:0000256" key="3">
    <source>
        <dbReference type="PIRSR" id="PIRSR000105-1"/>
    </source>
</evidence>
<dbReference type="Pfam" id="PF02737">
    <property type="entry name" value="3HCDH_N"/>
    <property type="match status" value="1"/>
</dbReference>
<dbReference type="OrthoDB" id="9771883at2"/>
<dbReference type="Gene3D" id="3.40.50.720">
    <property type="entry name" value="NAD(P)-binding Rossmann-like Domain"/>
    <property type="match status" value="1"/>
</dbReference>
<evidence type="ECO:0000256" key="2">
    <source>
        <dbReference type="ARBA" id="ARBA00023002"/>
    </source>
</evidence>
<dbReference type="GO" id="GO:0070403">
    <property type="term" value="F:NAD+ binding"/>
    <property type="evidence" value="ECO:0007669"/>
    <property type="project" value="InterPro"/>
</dbReference>
<sequence>MKENHDFSTLEIGVVGLGLMGTSILVSLLVSGHKVTGIAPLPADMDGAIDRIKSQLEHAGEAGLLREPLNHYLQRLHLSKNYKDLKHCSLVQECVTEIISIKTEVYKKINQHTSPTTVIATNTSAIPISELQKNVKYPSQFIGIHWAEPAYMTRFLEVTKGDLTDEKTAEWVLSLSYSWRKEPTYLKKDIRGFVTNRMLYAVYREMFAILESGEASMDDIDKAFRYDAGSWITYMGLFKRMDQLGLPDFKEIYDNLFKELNNSSTVPPTMQKIVLQKGKGINNGKGFYNYTKKEAAEWEEAFKSFNHEIFQLAAQYPELNQ</sequence>
<keyword evidence="4" id="KW-1133">Transmembrane helix</keyword>
<evidence type="ECO:0000313" key="8">
    <source>
        <dbReference type="Proteomes" id="UP000001635"/>
    </source>
</evidence>
<dbReference type="EMBL" id="CP002955">
    <property type="protein sequence ID" value="AEL23916.1"/>
    <property type="molecule type" value="Genomic_DNA"/>
</dbReference>
<dbReference type="PROSITE" id="PS00067">
    <property type="entry name" value="3HCDH"/>
    <property type="match status" value="1"/>
</dbReference>
<keyword evidence="4" id="KW-0812">Transmembrane</keyword>
<dbReference type="RefSeq" id="WP_014018215.1">
    <property type="nucleotide sequence ID" value="NC_015914.1"/>
</dbReference>
<accession>G0J0K0</accession>